<dbReference type="InterPro" id="IPR003615">
    <property type="entry name" value="HNH_nuc"/>
</dbReference>
<dbReference type="InterPro" id="IPR044925">
    <property type="entry name" value="His-Me_finger_sf"/>
</dbReference>
<dbReference type="AlphaFoldDB" id="U2M6I3"/>
<comment type="caution">
    <text evidence="2">The sequence shown here is derived from an EMBL/GenBank/DDBJ whole genome shotgun (WGS) entry which is preliminary data.</text>
</comment>
<name>U2M6I3_9FIRM</name>
<evidence type="ECO:0000313" key="3">
    <source>
        <dbReference type="Proteomes" id="UP000016662"/>
    </source>
</evidence>
<evidence type="ECO:0000259" key="1">
    <source>
        <dbReference type="Pfam" id="PF13392"/>
    </source>
</evidence>
<sequence length="275" mass="32112">MSGKPYTDQQVEFIKSHCSKMTAAQLVDALNQKFNDTRTKKGLLSFMQSHGLHTVVPKPVRFEIFTDIQKSYMQEHGPYMSRKDLTEKLNAQFNINVSVQQVKSWCYTNKIKSPNGNGKFTTETSPRWAKGLSKSEFRSHYTNKSFSNLVSPMIKSNKKYKIGDEIIRHGIPYIVINNDFGHGIDARIKRKSIYVWERQYGEISSKSMIIHLDNDKMNCNIENLMCIPTKYRPWFMHNFWWNAPKEIKEVAVKWCELYYALNENNLDRKGADFNA</sequence>
<protein>
    <recommendedName>
        <fullName evidence="1">HNH nuclease domain-containing protein</fullName>
    </recommendedName>
</protein>
<dbReference type="EMBL" id="AWVF01000030">
    <property type="protein sequence ID" value="ERJ97359.1"/>
    <property type="molecule type" value="Genomic_DNA"/>
</dbReference>
<organism evidence="2 3">
    <name type="scientific">Ruminococcus callidus ATCC 27760</name>
    <dbReference type="NCBI Taxonomy" id="411473"/>
    <lineage>
        <taxon>Bacteria</taxon>
        <taxon>Bacillati</taxon>
        <taxon>Bacillota</taxon>
        <taxon>Clostridia</taxon>
        <taxon>Eubacteriales</taxon>
        <taxon>Oscillospiraceae</taxon>
        <taxon>Ruminococcus</taxon>
    </lineage>
</organism>
<dbReference type="PATRIC" id="fig|411473.3.peg.222"/>
<proteinExistence type="predicted"/>
<accession>U2M6I3</accession>
<dbReference type="HOGENOM" id="CLU_1011526_0_0_9"/>
<keyword evidence="3" id="KW-1185">Reference proteome</keyword>
<dbReference type="RefSeq" id="WP_021681871.1">
    <property type="nucleotide sequence ID" value="NZ_KI260389.1"/>
</dbReference>
<reference evidence="2 3" key="1">
    <citation type="submission" date="2013-07" db="EMBL/GenBank/DDBJ databases">
        <authorList>
            <person name="Weinstock G."/>
            <person name="Sodergren E."/>
            <person name="Wylie T."/>
            <person name="Fulton L."/>
            <person name="Fulton R."/>
            <person name="Fronick C."/>
            <person name="O'Laughlin M."/>
            <person name="Godfrey J."/>
            <person name="Miner T."/>
            <person name="Herter B."/>
            <person name="Appelbaum E."/>
            <person name="Cordes M."/>
            <person name="Lek S."/>
            <person name="Wollam A."/>
            <person name="Pepin K.H."/>
            <person name="Palsikar V.B."/>
            <person name="Mitreva M."/>
            <person name="Wilson R.K."/>
        </authorList>
    </citation>
    <scope>NUCLEOTIDE SEQUENCE [LARGE SCALE GENOMIC DNA]</scope>
    <source>
        <strain evidence="2 3">ATCC 27760</strain>
    </source>
</reference>
<dbReference type="Pfam" id="PF13392">
    <property type="entry name" value="HNH_3"/>
    <property type="match status" value="1"/>
</dbReference>
<dbReference type="STRING" id="411473.RUMCAL_00254"/>
<evidence type="ECO:0000313" key="2">
    <source>
        <dbReference type="EMBL" id="ERJ97359.1"/>
    </source>
</evidence>
<dbReference type="SUPFAM" id="SSF54060">
    <property type="entry name" value="His-Me finger endonucleases"/>
    <property type="match status" value="1"/>
</dbReference>
<dbReference type="Proteomes" id="UP000016662">
    <property type="component" value="Unassembled WGS sequence"/>
</dbReference>
<feature type="domain" description="HNH nuclease" evidence="1">
    <location>
        <begin position="191"/>
        <end position="229"/>
    </location>
</feature>
<dbReference type="OrthoDB" id="6638408at2"/>
<gene>
    <name evidence="2" type="ORF">RUMCAL_00254</name>
</gene>